<organism evidence="1 2">
    <name type="scientific">Streptococcus agalactiae</name>
    <dbReference type="NCBI Taxonomy" id="1311"/>
    <lineage>
        <taxon>Bacteria</taxon>
        <taxon>Bacillati</taxon>
        <taxon>Bacillota</taxon>
        <taxon>Bacilli</taxon>
        <taxon>Lactobacillales</taxon>
        <taxon>Streptococcaceae</taxon>
        <taxon>Streptococcus</taxon>
    </lineage>
</organism>
<sequence>MKKVRVSLISFFNPLENPLGFFQTGFVFIFQK</sequence>
<dbReference type="Proteomes" id="UP000256718">
    <property type="component" value="Unassembled WGS sequence"/>
</dbReference>
<comment type="caution">
    <text evidence="1">The sequence shown here is derived from an EMBL/GenBank/DDBJ whole genome shotgun (WGS) entry which is preliminary data.</text>
</comment>
<protein>
    <submittedName>
        <fullName evidence="1">Uncharacterized protein</fullName>
    </submittedName>
</protein>
<evidence type="ECO:0000313" key="1">
    <source>
        <dbReference type="EMBL" id="RDY82858.1"/>
    </source>
</evidence>
<gene>
    <name evidence="1" type="ORF">C4618_04855</name>
</gene>
<reference evidence="1 2" key="1">
    <citation type="journal article" date="2018" name="Emerg. Microbes Infect.">
        <title>Phenotypic and molecular analysis of nontypeable Group B streptococci: identification of cps2a and hybrid cps2a/cps5 Group B streptococcal capsule gene clusters.</title>
        <authorList>
            <person name="Alhhazmi A."/>
            <person name="Tyrrell G.J."/>
        </authorList>
    </citation>
    <scope>NUCLEOTIDE SEQUENCE [LARGE SCALE GENOMIC DNA]</scope>
    <source>
        <strain evidence="1 2">PLGBS17</strain>
    </source>
</reference>
<dbReference type="AlphaFoldDB" id="A0A3D8W2Z6"/>
<accession>A0A3D8W2Z6</accession>
<name>A0A3D8W2Z6_STRAG</name>
<dbReference type="EMBL" id="QHGZ01000123">
    <property type="protein sequence ID" value="RDY82858.1"/>
    <property type="molecule type" value="Genomic_DNA"/>
</dbReference>
<proteinExistence type="predicted"/>
<evidence type="ECO:0000313" key="2">
    <source>
        <dbReference type="Proteomes" id="UP000256718"/>
    </source>
</evidence>